<comment type="similarity">
    <text evidence="1">Belongs to the DeSI family.</text>
</comment>
<feature type="domain" description="PPPDE" evidence="4">
    <location>
        <begin position="130"/>
        <end position="228"/>
    </location>
</feature>
<evidence type="ECO:0000256" key="1">
    <source>
        <dbReference type="ARBA" id="ARBA00008140"/>
    </source>
</evidence>
<dbReference type="PANTHER" id="PTHR12378">
    <property type="entry name" value="DESUMOYLATING ISOPEPTIDASE"/>
    <property type="match status" value="1"/>
</dbReference>
<dbReference type="InterPro" id="IPR042266">
    <property type="entry name" value="PPPDE_sf"/>
</dbReference>
<evidence type="ECO:0000259" key="4">
    <source>
        <dbReference type="PROSITE" id="PS51858"/>
    </source>
</evidence>
<evidence type="ECO:0000313" key="5">
    <source>
        <dbReference type="EMBL" id="CAK9073613.1"/>
    </source>
</evidence>
<comment type="caution">
    <text evidence="5">The sequence shown here is derived from an EMBL/GenBank/DDBJ whole genome shotgun (WGS) entry which is preliminary data.</text>
</comment>
<dbReference type="PROSITE" id="PS51858">
    <property type="entry name" value="PPPDE"/>
    <property type="match status" value="1"/>
</dbReference>
<organism evidence="5 6">
    <name type="scientific">Durusdinium trenchii</name>
    <dbReference type="NCBI Taxonomy" id="1381693"/>
    <lineage>
        <taxon>Eukaryota</taxon>
        <taxon>Sar</taxon>
        <taxon>Alveolata</taxon>
        <taxon>Dinophyceae</taxon>
        <taxon>Suessiales</taxon>
        <taxon>Symbiodiniaceae</taxon>
        <taxon>Durusdinium</taxon>
    </lineage>
</organism>
<evidence type="ECO:0000256" key="2">
    <source>
        <dbReference type="ARBA" id="ARBA00022670"/>
    </source>
</evidence>
<dbReference type="Pfam" id="PF05903">
    <property type="entry name" value="Peptidase_C97"/>
    <property type="match status" value="1"/>
</dbReference>
<sequence>MFWVFAFAGVNLEDCLVVPWSSTTFHGLIIMEVESGQIIRCTVGPKEDASGSDWLRLHDVDWCPIDEERWLALGARHWFGALGTSVQLQLTLIDPFNLSSPGLSTEALASPGSLAACVSFGAEVDCAPASTVFLNVYDLAPATSGLNSLLCNTMVKTFGAFHAAIEVYGTEWGFYRQPEPEVCGVCRSRRPRHHPVHVYRQSVNLGQTELTERARWSWVELQSWALAL</sequence>
<dbReference type="InterPro" id="IPR008580">
    <property type="entry name" value="PPPDE_dom"/>
</dbReference>
<name>A0ABP0PDD4_9DINO</name>
<keyword evidence="6" id="KW-1185">Reference proteome</keyword>
<protein>
    <recommendedName>
        <fullName evidence="4">PPPDE domain-containing protein</fullName>
    </recommendedName>
</protein>
<evidence type="ECO:0000313" key="6">
    <source>
        <dbReference type="Proteomes" id="UP001642464"/>
    </source>
</evidence>
<proteinExistence type="inferred from homology"/>
<dbReference type="Gene3D" id="3.90.1720.30">
    <property type="entry name" value="PPPDE domains"/>
    <property type="match status" value="1"/>
</dbReference>
<gene>
    <name evidence="5" type="ORF">SCF082_LOCUS36009</name>
</gene>
<dbReference type="Proteomes" id="UP001642464">
    <property type="component" value="Unassembled WGS sequence"/>
</dbReference>
<keyword evidence="2" id="KW-0645">Protease</keyword>
<accession>A0ABP0PDD4</accession>
<dbReference type="PANTHER" id="PTHR12378:SF80">
    <property type="entry name" value="IP06716P-RELATED"/>
    <property type="match status" value="1"/>
</dbReference>
<reference evidence="5 6" key="1">
    <citation type="submission" date="2024-02" db="EMBL/GenBank/DDBJ databases">
        <authorList>
            <person name="Chen Y."/>
            <person name="Shah S."/>
            <person name="Dougan E. K."/>
            <person name="Thang M."/>
            <person name="Chan C."/>
        </authorList>
    </citation>
    <scope>NUCLEOTIDE SEQUENCE [LARGE SCALE GENOMIC DNA]</scope>
</reference>
<keyword evidence="3" id="KW-0378">Hydrolase</keyword>
<evidence type="ECO:0000256" key="3">
    <source>
        <dbReference type="ARBA" id="ARBA00022801"/>
    </source>
</evidence>
<dbReference type="EMBL" id="CAXAMM010034969">
    <property type="protein sequence ID" value="CAK9073613.1"/>
    <property type="molecule type" value="Genomic_DNA"/>
</dbReference>